<name>A0A9N7NG11_STRHE</name>
<keyword evidence="3" id="KW-0418">Kinase</keyword>
<proteinExistence type="predicted"/>
<dbReference type="PANTHER" id="PTHR11439">
    <property type="entry name" value="GAG-POL-RELATED RETROTRANSPOSON"/>
    <property type="match status" value="1"/>
</dbReference>
<dbReference type="EMBL" id="CACSLK010027752">
    <property type="protein sequence ID" value="CAA0828056.1"/>
    <property type="molecule type" value="Genomic_DNA"/>
</dbReference>
<keyword evidence="3" id="KW-0808">Transferase</keyword>
<dbReference type="InterPro" id="IPR013103">
    <property type="entry name" value="RVT_2"/>
</dbReference>
<organism evidence="3 4">
    <name type="scientific">Striga hermonthica</name>
    <name type="common">Purple witchweed</name>
    <name type="synonym">Buchnera hermonthica</name>
    <dbReference type="NCBI Taxonomy" id="68872"/>
    <lineage>
        <taxon>Eukaryota</taxon>
        <taxon>Viridiplantae</taxon>
        <taxon>Streptophyta</taxon>
        <taxon>Embryophyta</taxon>
        <taxon>Tracheophyta</taxon>
        <taxon>Spermatophyta</taxon>
        <taxon>Magnoliopsida</taxon>
        <taxon>eudicotyledons</taxon>
        <taxon>Gunneridae</taxon>
        <taxon>Pentapetalae</taxon>
        <taxon>asterids</taxon>
        <taxon>lamiids</taxon>
        <taxon>Lamiales</taxon>
        <taxon>Orobanchaceae</taxon>
        <taxon>Buchnereae</taxon>
        <taxon>Striga</taxon>
    </lineage>
</organism>
<dbReference type="PANTHER" id="PTHR11439:SF515">
    <property type="entry name" value="GAG-POL POLYPROTEIN"/>
    <property type="match status" value="1"/>
</dbReference>
<dbReference type="AlphaFoldDB" id="A0A9N7NG11"/>
<feature type="region of interest" description="Disordered" evidence="1">
    <location>
        <begin position="1"/>
        <end position="45"/>
    </location>
</feature>
<dbReference type="OrthoDB" id="1922643at2759"/>
<dbReference type="SUPFAM" id="SSF56672">
    <property type="entry name" value="DNA/RNA polymerases"/>
    <property type="match status" value="1"/>
</dbReference>
<dbReference type="Proteomes" id="UP001153555">
    <property type="component" value="Unassembled WGS sequence"/>
</dbReference>
<feature type="compositionally biased region" description="Basic and acidic residues" evidence="1">
    <location>
        <begin position="1"/>
        <end position="21"/>
    </location>
</feature>
<dbReference type="GO" id="GO:0016301">
    <property type="term" value="F:kinase activity"/>
    <property type="evidence" value="ECO:0007669"/>
    <property type="project" value="UniProtKB-KW"/>
</dbReference>
<evidence type="ECO:0000259" key="2">
    <source>
        <dbReference type="Pfam" id="PF07727"/>
    </source>
</evidence>
<evidence type="ECO:0000256" key="1">
    <source>
        <dbReference type="SAM" id="MobiDB-lite"/>
    </source>
</evidence>
<sequence length="480" mass="53759">MPSEKNGETEKPGEADGKLDGSQEGVAKLNGPAFSDRQKTTNSELNQLEECSTTVEFASPPSDIDEYVDAFHDGEEVRFRRMDNLVGNTVVPGLTNRLLDDQELLFVSAEEPSTFAQAERDVSWRRAMLEEMKAIEENETWELVDPPPGCHPIGLKWVYKVKRDECGAIVKYKARLVARGFVQREGIDFEEVFAPVARMESVRLLLAMAREMAARFRMSDLGQLSYYLGIEVKQGRDSITLCQRAYAGKLLERSGMADCKSCATPMEERLKLTKASTAAKVDATLYRSIVDGLRYLVHTRPDIAFAVGYVSRFMEDPREDHWAAVKRLLRYVKGTVDHGIIFPKTGDGSELRLTVFSDADMAGDIDGRKSTSATAACQAVCLRRLLGELTGKEARPPALMVDNLPAIALAKNPVLHDRSKHIDTRFHFIRDCIDEGHIVLEFVESGRQLADILTKPLGRLRFMELRIKIGMVGNKQEQQD</sequence>
<feature type="domain" description="Reverse transcriptase Ty1/copia-type" evidence="2">
    <location>
        <begin position="138"/>
        <end position="210"/>
    </location>
</feature>
<evidence type="ECO:0000313" key="4">
    <source>
        <dbReference type="Proteomes" id="UP001153555"/>
    </source>
</evidence>
<gene>
    <name evidence="3" type="ORF">SHERM_23751</name>
</gene>
<reference evidence="3" key="1">
    <citation type="submission" date="2019-12" db="EMBL/GenBank/DDBJ databases">
        <authorList>
            <person name="Scholes J."/>
        </authorList>
    </citation>
    <scope>NUCLEOTIDE SEQUENCE</scope>
</reference>
<dbReference type="Pfam" id="PF07727">
    <property type="entry name" value="RVT_2"/>
    <property type="match status" value="1"/>
</dbReference>
<keyword evidence="4" id="KW-1185">Reference proteome</keyword>
<protein>
    <submittedName>
        <fullName evidence="3">Cysteine-rich RLK (RECEPTOR-like protein kinase) 8</fullName>
    </submittedName>
</protein>
<dbReference type="CDD" id="cd09272">
    <property type="entry name" value="RNase_HI_RT_Ty1"/>
    <property type="match status" value="1"/>
</dbReference>
<accession>A0A9N7NG11</accession>
<comment type="caution">
    <text evidence="3">The sequence shown here is derived from an EMBL/GenBank/DDBJ whole genome shotgun (WGS) entry which is preliminary data.</text>
</comment>
<dbReference type="InterPro" id="IPR043502">
    <property type="entry name" value="DNA/RNA_pol_sf"/>
</dbReference>
<evidence type="ECO:0000313" key="3">
    <source>
        <dbReference type="EMBL" id="CAA0828056.1"/>
    </source>
</evidence>